<protein>
    <submittedName>
        <fullName evidence="4">Diguanylate cyclase</fullName>
    </submittedName>
</protein>
<feature type="domain" description="PAC" evidence="2">
    <location>
        <begin position="83"/>
        <end position="135"/>
    </location>
</feature>
<dbReference type="InterPro" id="IPR000160">
    <property type="entry name" value="GGDEF_dom"/>
</dbReference>
<name>A0ABS0YC73_9BACT</name>
<dbReference type="PROSITE" id="PS50887">
    <property type="entry name" value="GGDEF"/>
    <property type="match status" value="1"/>
</dbReference>
<dbReference type="InterPro" id="IPR052163">
    <property type="entry name" value="DGC-Regulatory_Protein"/>
</dbReference>
<dbReference type="Gene3D" id="3.30.70.270">
    <property type="match status" value="1"/>
</dbReference>
<dbReference type="InterPro" id="IPR000700">
    <property type="entry name" value="PAS-assoc_C"/>
</dbReference>
<dbReference type="CDD" id="cd00130">
    <property type="entry name" value="PAS"/>
    <property type="match status" value="1"/>
</dbReference>
<gene>
    <name evidence="4" type="ORF">JFN91_06745</name>
</gene>
<dbReference type="InterPro" id="IPR035965">
    <property type="entry name" value="PAS-like_dom_sf"/>
</dbReference>
<evidence type="ECO:0000313" key="5">
    <source>
        <dbReference type="Proteomes" id="UP000614714"/>
    </source>
</evidence>
<reference evidence="4 5" key="1">
    <citation type="submission" date="2020-12" db="EMBL/GenBank/DDBJ databases">
        <title>Geomonas sp. Red421, isolated from paddy soil.</title>
        <authorList>
            <person name="Xu Z."/>
            <person name="Zhang Z."/>
            <person name="Masuda Y."/>
            <person name="Itoh H."/>
            <person name="Senoo K."/>
        </authorList>
    </citation>
    <scope>NUCLEOTIDE SEQUENCE [LARGE SCALE GENOMIC DNA]</scope>
    <source>
        <strain evidence="4 5">Red421</strain>
    </source>
</reference>
<keyword evidence="5" id="KW-1185">Reference proteome</keyword>
<dbReference type="SUPFAM" id="SSF55785">
    <property type="entry name" value="PYP-like sensor domain (PAS domain)"/>
    <property type="match status" value="1"/>
</dbReference>
<dbReference type="SMART" id="SM00086">
    <property type="entry name" value="PAC"/>
    <property type="match status" value="1"/>
</dbReference>
<accession>A0ABS0YC73</accession>
<evidence type="ECO:0000259" key="2">
    <source>
        <dbReference type="PROSITE" id="PS50113"/>
    </source>
</evidence>
<dbReference type="InterPro" id="IPR029787">
    <property type="entry name" value="Nucleotide_cyclase"/>
</dbReference>
<dbReference type="Pfam" id="PF13426">
    <property type="entry name" value="PAS_9"/>
    <property type="match status" value="1"/>
</dbReference>
<dbReference type="PANTHER" id="PTHR46663:SF3">
    <property type="entry name" value="SLL0267 PROTEIN"/>
    <property type="match status" value="1"/>
</dbReference>
<evidence type="ECO:0000259" key="3">
    <source>
        <dbReference type="PROSITE" id="PS50887"/>
    </source>
</evidence>
<sequence>MTELKRKEAVLRKLASAVEHSPVSVMITDRNGVIEYVNPKFCQVTGYLPQEVIGQTPRLLKGGEQPESFYREMWETILSGREWHGEFHNRNKDGTQVWELASISPVADDSGVISHFVGVKEDISELKRLQRKLGQMAHFDELTGLPNRALFMDRLEQMMFHAHRHHGRVALLFADLDGFKGVNDTLGHQAGDQLLQAVAHRLTSCVRGSDTVARLGGDEFILMLDDIKTREEPGIVARKLLTAFGEPFRISGTACTIGISIGISFYPDDGDKPQALISLADFAMYEAKRAGKNTFTYSSEKAW</sequence>
<evidence type="ECO:0000313" key="4">
    <source>
        <dbReference type="EMBL" id="MBJ6749907.1"/>
    </source>
</evidence>
<feature type="domain" description="PAS" evidence="1">
    <location>
        <begin position="10"/>
        <end position="56"/>
    </location>
</feature>
<organism evidence="4 5">
    <name type="scientific">Geomonas anaerohicana</name>
    <dbReference type="NCBI Taxonomy" id="2798583"/>
    <lineage>
        <taxon>Bacteria</taxon>
        <taxon>Pseudomonadati</taxon>
        <taxon>Thermodesulfobacteriota</taxon>
        <taxon>Desulfuromonadia</taxon>
        <taxon>Geobacterales</taxon>
        <taxon>Geobacteraceae</taxon>
        <taxon>Geomonas</taxon>
    </lineage>
</organism>
<dbReference type="SMART" id="SM00091">
    <property type="entry name" value="PAS"/>
    <property type="match status" value="1"/>
</dbReference>
<dbReference type="EMBL" id="JAEMHL010000003">
    <property type="protein sequence ID" value="MBJ6749907.1"/>
    <property type="molecule type" value="Genomic_DNA"/>
</dbReference>
<proteinExistence type="predicted"/>
<dbReference type="PROSITE" id="PS50113">
    <property type="entry name" value="PAC"/>
    <property type="match status" value="1"/>
</dbReference>
<dbReference type="SMART" id="SM00267">
    <property type="entry name" value="GGDEF"/>
    <property type="match status" value="1"/>
</dbReference>
<dbReference type="InterPro" id="IPR000014">
    <property type="entry name" value="PAS"/>
</dbReference>
<dbReference type="NCBIfam" id="TIGR00229">
    <property type="entry name" value="sensory_box"/>
    <property type="match status" value="1"/>
</dbReference>
<dbReference type="InterPro" id="IPR043128">
    <property type="entry name" value="Rev_trsase/Diguanyl_cyclase"/>
</dbReference>
<dbReference type="CDD" id="cd01949">
    <property type="entry name" value="GGDEF"/>
    <property type="match status" value="1"/>
</dbReference>
<evidence type="ECO:0000259" key="1">
    <source>
        <dbReference type="PROSITE" id="PS50112"/>
    </source>
</evidence>
<dbReference type="InterPro" id="IPR001610">
    <property type="entry name" value="PAC"/>
</dbReference>
<comment type="caution">
    <text evidence="4">The sequence shown here is derived from an EMBL/GenBank/DDBJ whole genome shotgun (WGS) entry which is preliminary data.</text>
</comment>
<dbReference type="Pfam" id="PF00990">
    <property type="entry name" value="GGDEF"/>
    <property type="match status" value="1"/>
</dbReference>
<dbReference type="SUPFAM" id="SSF55073">
    <property type="entry name" value="Nucleotide cyclase"/>
    <property type="match status" value="1"/>
</dbReference>
<feature type="domain" description="GGDEF" evidence="3">
    <location>
        <begin position="167"/>
        <end position="300"/>
    </location>
</feature>
<dbReference type="PROSITE" id="PS50112">
    <property type="entry name" value="PAS"/>
    <property type="match status" value="1"/>
</dbReference>
<dbReference type="RefSeq" id="WP_199388452.1">
    <property type="nucleotide sequence ID" value="NZ_JAEMHL010000003.1"/>
</dbReference>
<dbReference type="Gene3D" id="3.30.450.20">
    <property type="entry name" value="PAS domain"/>
    <property type="match status" value="1"/>
</dbReference>
<dbReference type="NCBIfam" id="TIGR00254">
    <property type="entry name" value="GGDEF"/>
    <property type="match status" value="1"/>
</dbReference>
<dbReference type="Proteomes" id="UP000614714">
    <property type="component" value="Unassembled WGS sequence"/>
</dbReference>
<dbReference type="PANTHER" id="PTHR46663">
    <property type="entry name" value="DIGUANYLATE CYCLASE DGCT-RELATED"/>
    <property type="match status" value="1"/>
</dbReference>